<dbReference type="PATRIC" id="fig|1255043.3.peg.1741"/>
<keyword evidence="2" id="KW-1185">Reference proteome</keyword>
<evidence type="ECO:0000313" key="1">
    <source>
        <dbReference type="EMBL" id="AGA33380.1"/>
    </source>
</evidence>
<proteinExistence type="predicted"/>
<dbReference type="HOGENOM" id="CLU_2884533_0_0_6"/>
<dbReference type="RefSeq" id="WP_015258508.1">
    <property type="nucleotide sequence ID" value="NC_019902.2"/>
</dbReference>
<dbReference type="EMBL" id="CP003989">
    <property type="protein sequence ID" value="AGA33380.1"/>
    <property type="molecule type" value="Genomic_DNA"/>
</dbReference>
<evidence type="ECO:0000313" key="2">
    <source>
        <dbReference type="Proteomes" id="UP000010809"/>
    </source>
</evidence>
<organism evidence="1 2">
    <name type="scientific">Thioalkalivibrio nitratireducens (strain DSM 14787 / UNIQEM 213 / ALEN2)</name>
    <dbReference type="NCBI Taxonomy" id="1255043"/>
    <lineage>
        <taxon>Bacteria</taxon>
        <taxon>Pseudomonadati</taxon>
        <taxon>Pseudomonadota</taxon>
        <taxon>Gammaproteobacteria</taxon>
        <taxon>Chromatiales</taxon>
        <taxon>Ectothiorhodospiraceae</taxon>
        <taxon>Thioalkalivibrio</taxon>
    </lineage>
</organism>
<name>L0DWQ7_THIND</name>
<dbReference type="Proteomes" id="UP000010809">
    <property type="component" value="Chromosome"/>
</dbReference>
<dbReference type="KEGG" id="tni:TVNIR_1718"/>
<sequence length="63" mass="7508">MAETLNQRPAVKLQIRGIADRKEDTLALTRFTRRRRIRVETYRRMLRNQRPDRIDAVQVTGAE</sequence>
<protein>
    <submittedName>
        <fullName evidence="1">Uncharacterized protein</fullName>
    </submittedName>
</protein>
<gene>
    <name evidence="1" type="ordered locus">TVNIR_1718</name>
</gene>
<dbReference type="STRING" id="1255043.TVNIR_1718"/>
<accession>L0DWQ7</accession>
<dbReference type="AlphaFoldDB" id="L0DWQ7"/>
<reference evidence="1" key="1">
    <citation type="submission" date="2015-12" db="EMBL/GenBank/DDBJ databases">
        <authorList>
            <person name="Tikhonova T.V."/>
            <person name="Pavlov A.R."/>
            <person name="Beletsky A.V."/>
            <person name="Mardanov A.V."/>
            <person name="Sorokin D.Y."/>
            <person name="Ravin N.V."/>
            <person name="Popov V.O."/>
        </authorList>
    </citation>
    <scope>NUCLEOTIDE SEQUENCE</scope>
    <source>
        <strain evidence="1">DSM 14787</strain>
    </source>
</reference>